<gene>
    <name evidence="2" type="ORF">SAMN04489844_4204</name>
</gene>
<evidence type="ECO:0008006" key="4">
    <source>
        <dbReference type="Google" id="ProtNLM"/>
    </source>
</evidence>
<proteinExistence type="predicted"/>
<dbReference type="EMBL" id="FNRT01000002">
    <property type="protein sequence ID" value="SED33577.1"/>
    <property type="molecule type" value="Genomic_DNA"/>
</dbReference>
<evidence type="ECO:0000313" key="2">
    <source>
        <dbReference type="EMBL" id="SED33577.1"/>
    </source>
</evidence>
<sequence>MRRQEKGPFPARRRPPTNVRGVEPVRIDLGSAVLDGLAKVWGGRVTAFGSKDGAPFIVSFSDAGDPFEAVLPGRGTVTSVAGWERSLVVTHDGQRAHRFEASTPDSGPLSVEPEDIDHVADARRGLEAAKWIWAVCGDEDPLYAVLDEGGWLRALDFNSGDWMPDSSGLRLASPDQLPLVNQGDSTLYIAGRFSSQGADPALPTMWMLNEYGTKQLNPHVRFTEISDVSDYDDAWFAGSLDGRPQLVTTEGDLGPVPDVDLDPIAPTVLVASRQYQYDTVGIRLVLQTVHGIQLWTSTADGWLREDLPGNVLQAARCDSSTSLWYVADHELRHVTL</sequence>
<feature type="region of interest" description="Disordered" evidence="1">
    <location>
        <begin position="1"/>
        <end position="20"/>
    </location>
</feature>
<dbReference type="AlphaFoldDB" id="A0A1H4ZUB2"/>
<keyword evidence="3" id="KW-1185">Reference proteome</keyword>
<reference evidence="3" key="1">
    <citation type="submission" date="2016-10" db="EMBL/GenBank/DDBJ databases">
        <authorList>
            <person name="Varghese N."/>
            <person name="Submissions S."/>
        </authorList>
    </citation>
    <scope>NUCLEOTIDE SEQUENCE [LARGE SCALE GENOMIC DNA]</scope>
    <source>
        <strain evidence="3">DSM 22017</strain>
    </source>
</reference>
<evidence type="ECO:0000256" key="1">
    <source>
        <dbReference type="SAM" id="MobiDB-lite"/>
    </source>
</evidence>
<organism evidence="2 3">
    <name type="scientific">Nocardioides exalbidus</name>
    <dbReference type="NCBI Taxonomy" id="402596"/>
    <lineage>
        <taxon>Bacteria</taxon>
        <taxon>Bacillati</taxon>
        <taxon>Actinomycetota</taxon>
        <taxon>Actinomycetes</taxon>
        <taxon>Propionibacteriales</taxon>
        <taxon>Nocardioidaceae</taxon>
        <taxon>Nocardioides</taxon>
    </lineage>
</organism>
<protein>
    <recommendedName>
        <fullName evidence="4">WD40 repeat domain-containing protein</fullName>
    </recommendedName>
</protein>
<accession>A0A1H4ZUB2</accession>
<evidence type="ECO:0000313" key="3">
    <source>
        <dbReference type="Proteomes" id="UP000198742"/>
    </source>
</evidence>
<name>A0A1H4ZUB2_9ACTN</name>
<dbReference type="Proteomes" id="UP000198742">
    <property type="component" value="Unassembled WGS sequence"/>
</dbReference>